<sequence length="179" mass="19853">MRIYPLFCLLVSVFFLYSCTSPSPSQQANSPQKTSSQQVVNVDENFKRVAGKTVYVPVYSHIYHDDGKKTFNLAATLSIRNTDLANPIVITFVRYYDTNGKLVRQYLEQPIQIDALASTDFVIDTTDTSGGSGAKFLVEWIAQTEISEPIIEAVMIGSGYHQGISFISPGKVIKSDNNK</sequence>
<dbReference type="Proteomes" id="UP000282574">
    <property type="component" value="Unassembled WGS sequence"/>
</dbReference>
<comment type="caution">
    <text evidence="2">The sequence shown here is derived from an EMBL/GenBank/DDBJ whole genome shotgun (WGS) entry which is preliminary data.</text>
</comment>
<evidence type="ECO:0000256" key="1">
    <source>
        <dbReference type="SAM" id="SignalP"/>
    </source>
</evidence>
<reference evidence="2 3" key="1">
    <citation type="journal article" date="2019" name="Genome Biol. Evol.">
        <title>Day and night: Metabolic profiles and evolutionary relationships of six axenic non-marine cyanobacteria.</title>
        <authorList>
            <person name="Will S.E."/>
            <person name="Henke P."/>
            <person name="Boedeker C."/>
            <person name="Huang S."/>
            <person name="Brinkmann H."/>
            <person name="Rohde M."/>
            <person name="Jarek M."/>
            <person name="Friedl T."/>
            <person name="Seufert S."/>
            <person name="Schumacher M."/>
            <person name="Overmann J."/>
            <person name="Neumann-Schaal M."/>
            <person name="Petersen J."/>
        </authorList>
    </citation>
    <scope>NUCLEOTIDE SEQUENCE [LARGE SCALE GENOMIC DNA]</scope>
    <source>
        <strain evidence="2 3">SAG 39.79</strain>
    </source>
</reference>
<proteinExistence type="predicted"/>
<dbReference type="AlphaFoldDB" id="A0AB37UK08"/>
<keyword evidence="3" id="KW-1185">Reference proteome</keyword>
<dbReference type="RefSeq" id="WP_106167721.1">
    <property type="nucleotide sequence ID" value="NZ_JAVKZF010000002.1"/>
</dbReference>
<protein>
    <recommendedName>
        <fullName evidence="4">DUF3124 domain-containing protein</fullName>
    </recommendedName>
</protein>
<accession>A0AB37UK08</accession>
<evidence type="ECO:0000313" key="3">
    <source>
        <dbReference type="Proteomes" id="UP000282574"/>
    </source>
</evidence>
<dbReference type="Pfam" id="PF11322">
    <property type="entry name" value="DUF3124"/>
    <property type="match status" value="1"/>
</dbReference>
<keyword evidence="1" id="KW-0732">Signal</keyword>
<dbReference type="PROSITE" id="PS51257">
    <property type="entry name" value="PROKAR_LIPOPROTEIN"/>
    <property type="match status" value="1"/>
</dbReference>
<dbReference type="InterPro" id="IPR021471">
    <property type="entry name" value="DUF3124"/>
</dbReference>
<evidence type="ECO:0008006" key="4">
    <source>
        <dbReference type="Google" id="ProtNLM"/>
    </source>
</evidence>
<feature type="chain" id="PRO_5044342343" description="DUF3124 domain-containing protein" evidence="1">
    <location>
        <begin position="28"/>
        <end position="179"/>
    </location>
</feature>
<feature type="signal peptide" evidence="1">
    <location>
        <begin position="1"/>
        <end position="27"/>
    </location>
</feature>
<evidence type="ECO:0000313" key="2">
    <source>
        <dbReference type="EMBL" id="RUT11747.1"/>
    </source>
</evidence>
<name>A0AB37UK08_9CYAN</name>
<dbReference type="EMBL" id="RSCK01000021">
    <property type="protein sequence ID" value="RUT11747.1"/>
    <property type="molecule type" value="Genomic_DNA"/>
</dbReference>
<organism evidence="2 3">
    <name type="scientific">Chroococcidiopsis cubana SAG 39.79</name>
    <dbReference type="NCBI Taxonomy" id="388085"/>
    <lineage>
        <taxon>Bacteria</taxon>
        <taxon>Bacillati</taxon>
        <taxon>Cyanobacteriota</taxon>
        <taxon>Cyanophyceae</taxon>
        <taxon>Chroococcidiopsidales</taxon>
        <taxon>Chroococcidiopsidaceae</taxon>
        <taxon>Chroococcidiopsis</taxon>
    </lineage>
</organism>
<gene>
    <name evidence="2" type="ORF">DSM107010_29240</name>
</gene>